<organism evidence="2 3">
    <name type="scientific">Mycena rosella</name>
    <name type="common">Pink bonnet</name>
    <name type="synonym">Agaricus rosellus</name>
    <dbReference type="NCBI Taxonomy" id="1033263"/>
    <lineage>
        <taxon>Eukaryota</taxon>
        <taxon>Fungi</taxon>
        <taxon>Dikarya</taxon>
        <taxon>Basidiomycota</taxon>
        <taxon>Agaricomycotina</taxon>
        <taxon>Agaricomycetes</taxon>
        <taxon>Agaricomycetidae</taxon>
        <taxon>Agaricales</taxon>
        <taxon>Marasmiineae</taxon>
        <taxon>Mycenaceae</taxon>
        <taxon>Mycena</taxon>
    </lineage>
</organism>
<dbReference type="AlphaFoldDB" id="A0AAD7MC36"/>
<evidence type="ECO:0000313" key="3">
    <source>
        <dbReference type="Proteomes" id="UP001221757"/>
    </source>
</evidence>
<comment type="caution">
    <text evidence="2">The sequence shown here is derived from an EMBL/GenBank/DDBJ whole genome shotgun (WGS) entry which is preliminary data.</text>
</comment>
<feature type="compositionally biased region" description="Acidic residues" evidence="1">
    <location>
        <begin position="285"/>
        <end position="296"/>
    </location>
</feature>
<accession>A0AAD7MC36</accession>
<sequence length="330" mass="36420">MLFQPPPPTTTSAPNPVFIRLLSGPLHEFEKYSRQEQSKWLIDIAHDICDPSAMRGSLSVWNGVAQWRPVVNTDPLTASVYLYVVPVGVIVGLSKFSARIGKSVTTVTGDGSTTADRVKGRDEMCWASRIMYPLINSYICPKRMGDHLARAIYQSFSSAPPPSLTIHDERFGISLSATLDKYFNIYELGLRSVAGSVGLFYECHNFRVDIPGHAHTMYGQLMLPTAAPLIHGHSTGPPHPELPNNPPPGLLRWHYLQCVLKKFGHDEYKSLPNISYSELPLPMDGDSDDDGTDSEADWPSAALDRGRAAQANMIKADEHLHSVANWVATV</sequence>
<proteinExistence type="predicted"/>
<keyword evidence="3" id="KW-1185">Reference proteome</keyword>
<dbReference type="Proteomes" id="UP001221757">
    <property type="component" value="Unassembled WGS sequence"/>
</dbReference>
<evidence type="ECO:0000256" key="1">
    <source>
        <dbReference type="SAM" id="MobiDB-lite"/>
    </source>
</evidence>
<reference evidence="2" key="1">
    <citation type="submission" date="2023-03" db="EMBL/GenBank/DDBJ databases">
        <title>Massive genome expansion in bonnet fungi (Mycena s.s.) driven by repeated elements and novel gene families across ecological guilds.</title>
        <authorList>
            <consortium name="Lawrence Berkeley National Laboratory"/>
            <person name="Harder C.B."/>
            <person name="Miyauchi S."/>
            <person name="Viragh M."/>
            <person name="Kuo A."/>
            <person name="Thoen E."/>
            <person name="Andreopoulos B."/>
            <person name="Lu D."/>
            <person name="Skrede I."/>
            <person name="Drula E."/>
            <person name="Henrissat B."/>
            <person name="Morin E."/>
            <person name="Kohler A."/>
            <person name="Barry K."/>
            <person name="LaButti K."/>
            <person name="Morin E."/>
            <person name="Salamov A."/>
            <person name="Lipzen A."/>
            <person name="Mereny Z."/>
            <person name="Hegedus B."/>
            <person name="Baldrian P."/>
            <person name="Stursova M."/>
            <person name="Weitz H."/>
            <person name="Taylor A."/>
            <person name="Grigoriev I.V."/>
            <person name="Nagy L.G."/>
            <person name="Martin F."/>
            <person name="Kauserud H."/>
        </authorList>
    </citation>
    <scope>NUCLEOTIDE SEQUENCE</scope>
    <source>
        <strain evidence="2">CBHHK067</strain>
    </source>
</reference>
<name>A0AAD7MC36_MYCRO</name>
<evidence type="ECO:0000313" key="2">
    <source>
        <dbReference type="EMBL" id="KAJ7709996.1"/>
    </source>
</evidence>
<feature type="region of interest" description="Disordered" evidence="1">
    <location>
        <begin position="279"/>
        <end position="299"/>
    </location>
</feature>
<dbReference type="EMBL" id="JARKIE010000002">
    <property type="protein sequence ID" value="KAJ7709996.1"/>
    <property type="molecule type" value="Genomic_DNA"/>
</dbReference>
<protein>
    <submittedName>
        <fullName evidence="2">Uncharacterized protein</fullName>
    </submittedName>
</protein>
<gene>
    <name evidence="2" type="ORF">B0H17DRAFT_915859</name>
</gene>